<dbReference type="InterPro" id="IPR032710">
    <property type="entry name" value="NTF2-like_dom_sf"/>
</dbReference>
<organism evidence="2 3">
    <name type="scientific">Streptomyces antnestii</name>
    <dbReference type="NCBI Taxonomy" id="2494256"/>
    <lineage>
        <taxon>Bacteria</taxon>
        <taxon>Bacillati</taxon>
        <taxon>Actinomycetota</taxon>
        <taxon>Actinomycetes</taxon>
        <taxon>Kitasatosporales</taxon>
        <taxon>Streptomycetaceae</taxon>
        <taxon>Streptomyces</taxon>
    </lineage>
</organism>
<keyword evidence="3" id="KW-1185">Reference proteome</keyword>
<feature type="domain" description="SnoaL-like" evidence="1">
    <location>
        <begin position="18"/>
        <end position="146"/>
    </location>
</feature>
<dbReference type="Gene3D" id="3.10.450.50">
    <property type="match status" value="1"/>
</dbReference>
<protein>
    <submittedName>
        <fullName evidence="2">Nuclear transport factor 2 family protein</fullName>
    </submittedName>
</protein>
<evidence type="ECO:0000313" key="3">
    <source>
        <dbReference type="Proteomes" id="UP000283128"/>
    </source>
</evidence>
<dbReference type="OrthoDB" id="4571298at2"/>
<dbReference type="Proteomes" id="UP000283128">
    <property type="component" value="Unassembled WGS sequence"/>
</dbReference>
<dbReference type="Pfam" id="PF13577">
    <property type="entry name" value="SnoaL_4"/>
    <property type="match status" value="1"/>
</dbReference>
<dbReference type="EMBL" id="RZYA01000019">
    <property type="protein sequence ID" value="RVU18894.1"/>
    <property type="molecule type" value="Genomic_DNA"/>
</dbReference>
<evidence type="ECO:0000313" key="2">
    <source>
        <dbReference type="EMBL" id="RVU18894.1"/>
    </source>
</evidence>
<sequence>MPSEPAPPSSSLAERVARLEARQEIEELKYRYLRACDHKDPEAFRACFIREGADIDYGELGTFATVDDLVTLFERIALARHNEGHLVLDMHHGVHPEITFLSSTEATGRWTLRFRQLNLAEETERVLCGDYDDRYVVEDGAWRLAKHHFRSLWSLTRPLPKGYVVDEGAHL</sequence>
<name>A0A3S2VR71_9ACTN</name>
<reference evidence="2 3" key="1">
    <citation type="submission" date="2019-01" db="EMBL/GenBank/DDBJ databases">
        <title>Genome sequences of Streptomyces and Rhizobium isolates collected from root and soil.</title>
        <authorList>
            <person name="Chhettri S."/>
            <person name="Sevigny J.L."/>
            <person name="Sen A."/>
            <person name="Ennis N."/>
            <person name="Tisa L."/>
        </authorList>
    </citation>
    <scope>NUCLEOTIDE SEQUENCE [LARGE SCALE GENOMIC DNA]</scope>
    <source>
        <strain evidence="2 3">San01</strain>
    </source>
</reference>
<accession>A0A3S2VR71</accession>
<evidence type="ECO:0000259" key="1">
    <source>
        <dbReference type="Pfam" id="PF13577"/>
    </source>
</evidence>
<dbReference type="AlphaFoldDB" id="A0A3S2VR71"/>
<gene>
    <name evidence="2" type="ORF">EOT10_30770</name>
</gene>
<comment type="caution">
    <text evidence="2">The sequence shown here is derived from an EMBL/GenBank/DDBJ whole genome shotgun (WGS) entry which is preliminary data.</text>
</comment>
<dbReference type="SUPFAM" id="SSF54427">
    <property type="entry name" value="NTF2-like"/>
    <property type="match status" value="1"/>
</dbReference>
<dbReference type="InterPro" id="IPR037401">
    <property type="entry name" value="SnoaL-like"/>
</dbReference>
<proteinExistence type="predicted"/>
<dbReference type="RefSeq" id="WP_127831644.1">
    <property type="nucleotide sequence ID" value="NZ_RZYA01000019.1"/>
</dbReference>